<dbReference type="PANTHER" id="PTHR30349">
    <property type="entry name" value="PHAGE INTEGRASE-RELATED"/>
    <property type="match status" value="1"/>
</dbReference>
<protein>
    <submittedName>
        <fullName evidence="3">Site-specific integrase</fullName>
    </submittedName>
</protein>
<dbReference type="Pfam" id="PF00589">
    <property type="entry name" value="Phage_integrase"/>
    <property type="match status" value="1"/>
</dbReference>
<dbReference type="SUPFAM" id="SSF56349">
    <property type="entry name" value="DNA breaking-rejoining enzymes"/>
    <property type="match status" value="1"/>
</dbReference>
<evidence type="ECO:0000313" key="3">
    <source>
        <dbReference type="EMBL" id="MCE7008100.1"/>
    </source>
</evidence>
<feature type="domain" description="Tyr recombinase" evidence="2">
    <location>
        <begin position="427"/>
        <end position="633"/>
    </location>
</feature>
<comment type="caution">
    <text evidence="3">The sequence shown here is derived from an EMBL/GenBank/DDBJ whole genome shotgun (WGS) entry which is preliminary data.</text>
</comment>
<gene>
    <name evidence="3" type="ORF">LWC34_35550</name>
</gene>
<dbReference type="Proteomes" id="UP001521150">
    <property type="component" value="Unassembled WGS sequence"/>
</dbReference>
<dbReference type="EMBL" id="JAJVCN010000003">
    <property type="protein sequence ID" value="MCE7008100.1"/>
    <property type="molecule type" value="Genomic_DNA"/>
</dbReference>
<dbReference type="InterPro" id="IPR013762">
    <property type="entry name" value="Integrase-like_cat_sf"/>
</dbReference>
<dbReference type="PROSITE" id="PS51898">
    <property type="entry name" value="TYR_RECOMBINASE"/>
    <property type="match status" value="1"/>
</dbReference>
<dbReference type="PANTHER" id="PTHR30349:SF64">
    <property type="entry name" value="PROPHAGE INTEGRASE INTD-RELATED"/>
    <property type="match status" value="1"/>
</dbReference>
<dbReference type="InterPro" id="IPR011010">
    <property type="entry name" value="DNA_brk_join_enz"/>
</dbReference>
<keyword evidence="1" id="KW-0233">DNA recombination</keyword>
<sequence length="761" mass="86017">MPGCEHFRGHTGDLCSSHLRQWKQAREAGLGKAAFLLNAEQLRPADPTGQQICRICPQRPASDIGRSLCRRHKYSWLYRMKTHGADADFDRWLSDQHPYPGCGQCQVTVCGDLAKSPLGLCAGHESRYRSAECPGNAQLTGRAGNQFSDPDEHSVVTYADQRQFRLWCSQVDPIPRANQFNLRGLRPLLRAEFQWGLFAHTQGQHSHWGPGWLQNLVNFCRRRDLNSLTELDLTECTPFSRLIAREILNGLRLVYFGPEDTRDAGFIETDHFGVRFPKCGSYFDLTMVSQRWLRNMLWDHLAASMRSPNCPRSAGVFANLRRACAELSAFLRLEAPEGGEDPTQLSEEHMLRFVTDQRHRASHGLASLSMKKADGTPFATTPASRRLIFNHVRRLLRDAMDSGESDRIGLDRGFIIAAPSGGAAVHRTRAPFSDEVARALADETNLQQLADSYDPQDQGIRDIWETIIVTGRRANEAIGLRWDCLGRHGDLPMLWHDQTKVGNYDQAIRIPEHLYHRLRQRQRKTLDHFVARHGRPPTDKERQAMALFPTRSRNPNGQKSLSYTWFRLGFKQWIAELNLGTCVPHQARHTLATTLLRHGASLTHIRRYLGQVSDRMAEHYTHVAVSEIEDVLHHVWVAGPAAPNPGELLSGNTSAMDREQALALAIDLSRRSTPAEGGFCTFQPVVNGDACPWNLDCHNCDKFVLSGADLLYWRRKREQWRSIAERAPDDATADYLHQVFEPTNRAIDGLEKALAGLKVVP</sequence>
<evidence type="ECO:0000259" key="2">
    <source>
        <dbReference type="PROSITE" id="PS51898"/>
    </source>
</evidence>
<accession>A0ABS8ZJW3</accession>
<dbReference type="RefSeq" id="WP_233729634.1">
    <property type="nucleotide sequence ID" value="NZ_JAJVCN010000003.1"/>
</dbReference>
<proteinExistence type="predicted"/>
<evidence type="ECO:0000313" key="4">
    <source>
        <dbReference type="Proteomes" id="UP001521150"/>
    </source>
</evidence>
<dbReference type="CDD" id="cd00397">
    <property type="entry name" value="DNA_BRE_C"/>
    <property type="match status" value="1"/>
</dbReference>
<dbReference type="InterPro" id="IPR050090">
    <property type="entry name" value="Tyrosine_recombinase_XerCD"/>
</dbReference>
<dbReference type="InterPro" id="IPR002104">
    <property type="entry name" value="Integrase_catalytic"/>
</dbReference>
<keyword evidence="4" id="KW-1185">Reference proteome</keyword>
<dbReference type="Gene3D" id="1.10.443.10">
    <property type="entry name" value="Intergrase catalytic core"/>
    <property type="match status" value="1"/>
</dbReference>
<reference evidence="3 4" key="1">
    <citation type="submission" date="2021-12" db="EMBL/GenBank/DDBJ databases">
        <title>Genome sequence of Kibdelosporangium philippinense ATCC 49844.</title>
        <authorList>
            <person name="Fedorov E.A."/>
            <person name="Omeragic M."/>
            <person name="Shalygina K.F."/>
            <person name="Maclea K.S."/>
        </authorList>
    </citation>
    <scope>NUCLEOTIDE SEQUENCE [LARGE SCALE GENOMIC DNA]</scope>
    <source>
        <strain evidence="3 4">ATCC 49844</strain>
    </source>
</reference>
<organism evidence="3 4">
    <name type="scientific">Kibdelosporangium philippinense</name>
    <dbReference type="NCBI Taxonomy" id="211113"/>
    <lineage>
        <taxon>Bacteria</taxon>
        <taxon>Bacillati</taxon>
        <taxon>Actinomycetota</taxon>
        <taxon>Actinomycetes</taxon>
        <taxon>Pseudonocardiales</taxon>
        <taxon>Pseudonocardiaceae</taxon>
        <taxon>Kibdelosporangium</taxon>
    </lineage>
</organism>
<name>A0ABS8ZJW3_9PSEU</name>
<evidence type="ECO:0000256" key="1">
    <source>
        <dbReference type="ARBA" id="ARBA00023172"/>
    </source>
</evidence>